<feature type="transmembrane region" description="Helical" evidence="7">
    <location>
        <begin position="343"/>
        <end position="364"/>
    </location>
</feature>
<evidence type="ECO:0000256" key="1">
    <source>
        <dbReference type="ARBA" id="ARBA00004651"/>
    </source>
</evidence>
<dbReference type="PRINTS" id="PR01036">
    <property type="entry name" value="TCRTETB"/>
</dbReference>
<dbReference type="GO" id="GO:0005886">
    <property type="term" value="C:plasma membrane"/>
    <property type="evidence" value="ECO:0007669"/>
    <property type="project" value="UniProtKB-SubCell"/>
</dbReference>
<feature type="transmembrane region" description="Helical" evidence="7">
    <location>
        <begin position="370"/>
        <end position="393"/>
    </location>
</feature>
<evidence type="ECO:0000256" key="5">
    <source>
        <dbReference type="ARBA" id="ARBA00022989"/>
    </source>
</evidence>
<feature type="transmembrane region" description="Helical" evidence="7">
    <location>
        <begin position="57"/>
        <end position="76"/>
    </location>
</feature>
<feature type="transmembrane region" description="Helical" evidence="7">
    <location>
        <begin position="307"/>
        <end position="331"/>
    </location>
</feature>
<feature type="transmembrane region" description="Helical" evidence="7">
    <location>
        <begin position="234"/>
        <end position="255"/>
    </location>
</feature>
<name>A0AA90NCU7_9ACTN</name>
<sequence>MSEVLTRAGRRIAGARGTPAAVLAVACTCQFIIAIDYNIVFVALPTIGSELNIGSSGLQWVVTAYTVAVGGVLILGGRLSDRVGSRRILMAGMALYGLGCLISAVGADAFLLILGRFVQGTGAGLATPASLALIYAAFSDPAERHRALGGWGAATAIGLAAGSALGGVLTGLLGWPSVFWVNTVFAVLAIALAAALLPPDALARWNDFDVFGAILATIGSVLIIYSLASIPEAGFFSLAGGGALVAGIVVGAVWLRWERSARSPLFPPRAARDRGFLGVAIALMAAQGMLGAGYYEYTEYLQDRLGWGAVSAGLGFLPLAVVSIVLSRRAVPGALNRFGPARVVTACFTGSALAFLALSVAYAAGAGFAIVLSIMLVWAVACAYLFPAAMALLGHLPISSELPGVISAAGSSARQIGAGIGLALAVIASRLVDGTGFSGTAAACATIAAICLVGLAGAVVAERAARTTPQTVGIGG</sequence>
<keyword evidence="6 7" id="KW-0472">Membrane</keyword>
<evidence type="ECO:0000256" key="7">
    <source>
        <dbReference type="SAM" id="Phobius"/>
    </source>
</evidence>
<dbReference type="Proteomes" id="UP001178281">
    <property type="component" value="Unassembled WGS sequence"/>
</dbReference>
<dbReference type="PROSITE" id="PS51257">
    <property type="entry name" value="PROKAR_LIPOPROTEIN"/>
    <property type="match status" value="1"/>
</dbReference>
<dbReference type="InterPro" id="IPR036259">
    <property type="entry name" value="MFS_trans_sf"/>
</dbReference>
<feature type="transmembrane region" description="Helical" evidence="7">
    <location>
        <begin position="120"/>
        <end position="138"/>
    </location>
</feature>
<keyword evidence="4 7" id="KW-0812">Transmembrane</keyword>
<keyword evidence="5 7" id="KW-1133">Transmembrane helix</keyword>
<accession>A0AA90NCU7</accession>
<dbReference type="PANTHER" id="PTHR42718">
    <property type="entry name" value="MAJOR FACILITATOR SUPERFAMILY MULTIDRUG TRANSPORTER MFSC"/>
    <property type="match status" value="1"/>
</dbReference>
<protein>
    <submittedName>
        <fullName evidence="9">MFS transporter</fullName>
    </submittedName>
</protein>
<dbReference type="GO" id="GO:0022857">
    <property type="term" value="F:transmembrane transporter activity"/>
    <property type="evidence" value="ECO:0007669"/>
    <property type="project" value="InterPro"/>
</dbReference>
<feature type="transmembrane region" description="Helical" evidence="7">
    <location>
        <begin position="150"/>
        <end position="173"/>
    </location>
</feature>
<keyword evidence="10" id="KW-1185">Reference proteome</keyword>
<dbReference type="PROSITE" id="PS50850">
    <property type="entry name" value="MFS"/>
    <property type="match status" value="1"/>
</dbReference>
<dbReference type="CDD" id="cd17321">
    <property type="entry name" value="MFS_MMR_MDR_like"/>
    <property type="match status" value="1"/>
</dbReference>
<dbReference type="InterPro" id="IPR011701">
    <property type="entry name" value="MFS"/>
</dbReference>
<organism evidence="9 10">
    <name type="scientific">Tsukamurella strandjordii</name>
    <dbReference type="NCBI Taxonomy" id="147577"/>
    <lineage>
        <taxon>Bacteria</taxon>
        <taxon>Bacillati</taxon>
        <taxon>Actinomycetota</taxon>
        <taxon>Actinomycetes</taxon>
        <taxon>Mycobacteriales</taxon>
        <taxon>Tsukamurellaceae</taxon>
        <taxon>Tsukamurella</taxon>
    </lineage>
</organism>
<proteinExistence type="predicted"/>
<dbReference type="InterPro" id="IPR020846">
    <property type="entry name" value="MFS_dom"/>
</dbReference>
<dbReference type="EMBL" id="JAUTIX010000008">
    <property type="protein sequence ID" value="MDP0400157.1"/>
    <property type="molecule type" value="Genomic_DNA"/>
</dbReference>
<gene>
    <name evidence="9" type="ORF">Q7X28_19750</name>
</gene>
<dbReference type="PANTHER" id="PTHR42718:SF46">
    <property type="entry name" value="BLR6921 PROTEIN"/>
    <property type="match status" value="1"/>
</dbReference>
<dbReference type="SUPFAM" id="SSF103473">
    <property type="entry name" value="MFS general substrate transporter"/>
    <property type="match status" value="1"/>
</dbReference>
<keyword evidence="3" id="KW-1003">Cell membrane</keyword>
<feature type="transmembrane region" description="Helical" evidence="7">
    <location>
        <begin position="88"/>
        <end position="114"/>
    </location>
</feature>
<evidence type="ECO:0000256" key="2">
    <source>
        <dbReference type="ARBA" id="ARBA00022448"/>
    </source>
</evidence>
<dbReference type="Pfam" id="PF07690">
    <property type="entry name" value="MFS_1"/>
    <property type="match status" value="1"/>
</dbReference>
<feature type="transmembrane region" description="Helical" evidence="7">
    <location>
        <begin position="440"/>
        <end position="461"/>
    </location>
</feature>
<reference evidence="9" key="1">
    <citation type="submission" date="2023-08" db="EMBL/GenBank/DDBJ databases">
        <title>The draft genome of Tsukamurella strandjordii strain 050030.</title>
        <authorList>
            <person name="Zhao F."/>
            <person name="Feng Y."/>
            <person name="Zong Z."/>
        </authorList>
    </citation>
    <scope>NUCLEOTIDE SEQUENCE</scope>
    <source>
        <strain evidence="9">050030</strain>
    </source>
</reference>
<comment type="subcellular location">
    <subcellularLocation>
        <location evidence="1">Cell membrane</location>
        <topology evidence="1">Multi-pass membrane protein</topology>
    </subcellularLocation>
</comment>
<feature type="transmembrane region" description="Helical" evidence="7">
    <location>
        <begin position="405"/>
        <end position="428"/>
    </location>
</feature>
<feature type="transmembrane region" description="Helical" evidence="7">
    <location>
        <begin position="21"/>
        <end position="45"/>
    </location>
</feature>
<feature type="transmembrane region" description="Helical" evidence="7">
    <location>
        <begin position="210"/>
        <end position="228"/>
    </location>
</feature>
<evidence type="ECO:0000256" key="6">
    <source>
        <dbReference type="ARBA" id="ARBA00023136"/>
    </source>
</evidence>
<comment type="caution">
    <text evidence="9">The sequence shown here is derived from an EMBL/GenBank/DDBJ whole genome shotgun (WGS) entry which is preliminary data.</text>
</comment>
<dbReference type="AlphaFoldDB" id="A0AA90NCU7"/>
<feature type="transmembrane region" description="Helical" evidence="7">
    <location>
        <begin position="179"/>
        <end position="198"/>
    </location>
</feature>
<dbReference type="Gene3D" id="1.20.1250.20">
    <property type="entry name" value="MFS general substrate transporter like domains"/>
    <property type="match status" value="1"/>
</dbReference>
<evidence type="ECO:0000256" key="4">
    <source>
        <dbReference type="ARBA" id="ARBA00022692"/>
    </source>
</evidence>
<evidence type="ECO:0000313" key="9">
    <source>
        <dbReference type="EMBL" id="MDP0400157.1"/>
    </source>
</evidence>
<evidence type="ECO:0000256" key="3">
    <source>
        <dbReference type="ARBA" id="ARBA00022475"/>
    </source>
</evidence>
<feature type="domain" description="Major facilitator superfamily (MFS) profile" evidence="8">
    <location>
        <begin position="22"/>
        <end position="466"/>
    </location>
</feature>
<dbReference type="RefSeq" id="WP_220657134.1">
    <property type="nucleotide sequence ID" value="NZ_BAAAII010000008.1"/>
</dbReference>
<keyword evidence="2" id="KW-0813">Transport</keyword>
<evidence type="ECO:0000313" key="10">
    <source>
        <dbReference type="Proteomes" id="UP001178281"/>
    </source>
</evidence>
<feature type="transmembrane region" description="Helical" evidence="7">
    <location>
        <begin position="276"/>
        <end position="295"/>
    </location>
</feature>
<evidence type="ECO:0000259" key="8">
    <source>
        <dbReference type="PROSITE" id="PS50850"/>
    </source>
</evidence>